<feature type="domain" description="AAA+ ATPase" evidence="1">
    <location>
        <begin position="46"/>
        <end position="257"/>
    </location>
</feature>
<dbReference type="OrthoDB" id="9784297at2"/>
<dbReference type="Proteomes" id="UP000327030">
    <property type="component" value="Chromosome PxyII"/>
</dbReference>
<dbReference type="InterPro" id="IPR003593">
    <property type="entry name" value="AAA+_ATPase"/>
</dbReference>
<name>A0A5P6VV16_PSEXY</name>
<dbReference type="InterPro" id="IPR027417">
    <property type="entry name" value="P-loop_NTPase"/>
</dbReference>
<protein>
    <submittedName>
        <fullName evidence="2">AAA family ATPase</fullName>
    </submittedName>
</protein>
<dbReference type="Gene3D" id="3.40.50.300">
    <property type="entry name" value="P-loop containing nucleotide triphosphate hydrolases"/>
    <property type="match status" value="1"/>
</dbReference>
<dbReference type="InterPro" id="IPR051396">
    <property type="entry name" value="Bact_Antivir_Def_Nuclease"/>
</dbReference>
<sequence length="291" mass="34464">MVYLKNFYFTSGLAEDMFLNSIRRTCYDSFYPFQILPQKGIDEIGFKDITILYGGNGSGKSTMLNIIAEKIGADRMAPYNRSNFYEDYLEHCDLDYANAQMEEKLIITSDDIFDYMLDIRRLNEGIDNKREERFEEYMDYKYSSYQLKSIDDIEELRKHNAAKSKTQSQYIRKTLIDNVREYSNGESAFRYFTRKIKENGIYILDEPENSLSPEMQLELVNFLEQSVRGFRCQFIIATHSPFILSIRDALVYDLDKNPAGPNDWHLLKNVQEYYKFFMDRREEFEAIGEQL</sequence>
<dbReference type="SUPFAM" id="SSF52540">
    <property type="entry name" value="P-loop containing nucleoside triphosphate hydrolases"/>
    <property type="match status" value="1"/>
</dbReference>
<dbReference type="PANTHER" id="PTHR43581">
    <property type="entry name" value="ATP/GTP PHOSPHATASE"/>
    <property type="match status" value="1"/>
</dbReference>
<dbReference type="RefSeq" id="WP_151626000.1">
    <property type="nucleotide sequence ID" value="NZ_CP043030.1"/>
</dbReference>
<dbReference type="AlphaFoldDB" id="A0A5P6VV16"/>
<proteinExistence type="predicted"/>
<evidence type="ECO:0000313" key="3">
    <source>
        <dbReference type="Proteomes" id="UP000327030"/>
    </source>
</evidence>
<organism evidence="2 3">
    <name type="scientific">Pseudobutyrivibrio xylanivorans</name>
    <dbReference type="NCBI Taxonomy" id="185007"/>
    <lineage>
        <taxon>Bacteria</taxon>
        <taxon>Bacillati</taxon>
        <taxon>Bacillota</taxon>
        <taxon>Clostridia</taxon>
        <taxon>Lachnospirales</taxon>
        <taxon>Lachnospiraceae</taxon>
        <taxon>Pseudobutyrivibrio</taxon>
    </lineage>
</organism>
<gene>
    <name evidence="2" type="ORF">FXF36_15710</name>
</gene>
<evidence type="ECO:0000259" key="1">
    <source>
        <dbReference type="SMART" id="SM00382"/>
    </source>
</evidence>
<reference evidence="3" key="1">
    <citation type="submission" date="2019-08" db="EMBL/GenBank/DDBJ databases">
        <title>Complete Genome Sequence of the Polysaccharide-Degrading Rumen Bacterium Pseudobutyrivibrio xylanivorans MA3014.</title>
        <authorList>
            <person name="Palevich N."/>
            <person name="Maclean P.H."/>
            <person name="Kelly W.J."/>
            <person name="Leahy S.C."/>
            <person name="Rakonjac J."/>
            <person name="Attwood G.T."/>
        </authorList>
    </citation>
    <scope>NUCLEOTIDE SEQUENCE [LARGE SCALE GENOMIC DNA]</scope>
    <source>
        <strain evidence="3">MA3014</strain>
    </source>
</reference>
<dbReference type="Pfam" id="PF13175">
    <property type="entry name" value="AAA_15"/>
    <property type="match status" value="1"/>
</dbReference>
<dbReference type="SMART" id="SM00382">
    <property type="entry name" value="AAA"/>
    <property type="match status" value="1"/>
</dbReference>
<dbReference type="EMBL" id="CP043030">
    <property type="protein sequence ID" value="QFJ56360.1"/>
    <property type="molecule type" value="Genomic_DNA"/>
</dbReference>
<accession>A0A5P6VV16</accession>
<dbReference type="CDD" id="cd00267">
    <property type="entry name" value="ABC_ATPase"/>
    <property type="match status" value="1"/>
</dbReference>
<dbReference type="InterPro" id="IPR041685">
    <property type="entry name" value="AAA_GajA/Old/RecF-like"/>
</dbReference>
<dbReference type="PANTHER" id="PTHR43581:SF3">
    <property type="entry name" value="AAA+ ATPASE DOMAIN-CONTAINING PROTEIN"/>
    <property type="match status" value="1"/>
</dbReference>
<evidence type="ECO:0000313" key="2">
    <source>
        <dbReference type="EMBL" id="QFJ56360.1"/>
    </source>
</evidence>
<dbReference type="KEGG" id="pxv:FXF36_15710"/>